<organism evidence="1 2">
    <name type="scientific">Gymnopilus dilepis</name>
    <dbReference type="NCBI Taxonomy" id="231916"/>
    <lineage>
        <taxon>Eukaryota</taxon>
        <taxon>Fungi</taxon>
        <taxon>Dikarya</taxon>
        <taxon>Basidiomycota</taxon>
        <taxon>Agaricomycotina</taxon>
        <taxon>Agaricomycetes</taxon>
        <taxon>Agaricomycetidae</taxon>
        <taxon>Agaricales</taxon>
        <taxon>Agaricineae</taxon>
        <taxon>Hymenogastraceae</taxon>
        <taxon>Gymnopilus</taxon>
    </lineage>
</organism>
<sequence length="464" mass="51917">MSSQTLDFDVATFQGRYSSLFRRWTQARDVELVNTSTDNSTCHERIKKAAETFMNGRQWPQSTEVGVGPHYVWQKFLYFIGVHNEEPIEESCPDDDGDGLSSEGPKDMTLCALKPDDRLTDFVRDPSTSIGIFLSSYARSTGLIWADGNLECMAIIIEFYVKYLLCNNFVPSMESSLRPSLVLLEAAKLEMPAISILAKNFPDGFSRLCGKYLRWERFSSIPPFVNTPPPSPVEGQSLRPRVDWSSILCNALDQWSSSSPQASDDISGHAISPFDGRIIDCTVPLFYSSTDKAFRKPVDQGGLASIANHVEFFLTHTTGIVERSLRRIKSIQVPPPNSEPNPAAVDEVIQPKKVRIVLEPAPASWNDHQVAIYCEPEILAAPEHELPQVHDPQSTDIVLLIDEKTEVLALLKPGMGLGGTWVQVLRKDGATLEDFENVADDVLLTFWYMDNLTLIMPSFWSVRQ</sequence>
<keyword evidence="2" id="KW-1185">Reference proteome</keyword>
<dbReference type="Proteomes" id="UP000284706">
    <property type="component" value="Unassembled WGS sequence"/>
</dbReference>
<reference evidence="1 2" key="1">
    <citation type="journal article" date="2018" name="Evol. Lett.">
        <title>Horizontal gene cluster transfer increased hallucinogenic mushroom diversity.</title>
        <authorList>
            <person name="Reynolds H.T."/>
            <person name="Vijayakumar V."/>
            <person name="Gluck-Thaler E."/>
            <person name="Korotkin H.B."/>
            <person name="Matheny P.B."/>
            <person name="Slot J.C."/>
        </authorList>
    </citation>
    <scope>NUCLEOTIDE SEQUENCE [LARGE SCALE GENOMIC DNA]</scope>
    <source>
        <strain evidence="1 2">SRW20</strain>
    </source>
</reference>
<gene>
    <name evidence="1" type="ORF">CVT26_013925</name>
</gene>
<dbReference type="AlphaFoldDB" id="A0A409WDV5"/>
<comment type="caution">
    <text evidence="1">The sequence shown here is derived from an EMBL/GenBank/DDBJ whole genome shotgun (WGS) entry which is preliminary data.</text>
</comment>
<dbReference type="InParanoid" id="A0A409WDV5"/>
<dbReference type="OrthoDB" id="435402at2759"/>
<evidence type="ECO:0000313" key="2">
    <source>
        <dbReference type="Proteomes" id="UP000284706"/>
    </source>
</evidence>
<proteinExistence type="predicted"/>
<dbReference type="EMBL" id="NHYE01005136">
    <property type="protein sequence ID" value="PPQ76650.1"/>
    <property type="molecule type" value="Genomic_DNA"/>
</dbReference>
<evidence type="ECO:0000313" key="1">
    <source>
        <dbReference type="EMBL" id="PPQ76650.1"/>
    </source>
</evidence>
<name>A0A409WDV5_9AGAR</name>
<accession>A0A409WDV5</accession>
<dbReference type="STRING" id="231916.A0A409WDV5"/>
<protein>
    <submittedName>
        <fullName evidence="1">Uncharacterized protein</fullName>
    </submittedName>
</protein>